<proteinExistence type="predicted"/>
<accession>A0ACB9MF90</accession>
<protein>
    <submittedName>
        <fullName evidence="1">Uncharacterized protein</fullName>
    </submittedName>
</protein>
<dbReference type="Proteomes" id="UP001057402">
    <property type="component" value="Chromosome 10"/>
</dbReference>
<evidence type="ECO:0000313" key="1">
    <source>
        <dbReference type="EMBL" id="KAI4321751.1"/>
    </source>
</evidence>
<sequence length="536" mass="57625">MTALNQFSHSDTSRLTSQQSLLRDANELHLSWETPTEGNPFLEQLSSNRMDLTTIPGGRGTRKSSCILLASTPSSLTRLKVLENSSDGFHLANMDLLLHGPRDLLGKKQSEHLTEFPIARLEIDGNVLQDAHLAVLKILGRSPGHRRHRRTPSPGRQRGSPSPTASPSPVAANPRGDPPSPTSSSRMAATLLFPRTWATCARRSQQPPSTIHNPAPLSCLLQTSMTSYQYFSDGDEEEEDDNSSTVSFDEDMNAPFRVCLLPGTTLPLPSSSMPPSPDATSPSPSRSGHGSKNPTLTHQPLVPASRIRNLEPQQGIRPADLSVNTDVRSPYLTIPPGLSPTTLLDSPVFLSNSLVQPSPTTGKFPFFPNNSGKSTGSVSEASDWTKKSPFEDSSSSSFAFRPLGDSGGSSFFGSGSKMTQVMLPQHSFPRIDASVQSESSIQPRNAEQSRVQPQNGGVYPAGNEHSQALAESDSALNGIPNQQRAFRSSPIVSRPDLSPPLDDQGDEQGDPRDGAIDPMVGDVGGGPAEDGYNWRK</sequence>
<reference evidence="2" key="1">
    <citation type="journal article" date="2023" name="Front. Plant Sci.">
        <title>Chromosomal-level genome assembly of Melastoma candidum provides insights into trichome evolution.</title>
        <authorList>
            <person name="Zhong Y."/>
            <person name="Wu W."/>
            <person name="Sun C."/>
            <person name="Zou P."/>
            <person name="Liu Y."/>
            <person name="Dai S."/>
            <person name="Zhou R."/>
        </authorList>
    </citation>
    <scope>NUCLEOTIDE SEQUENCE [LARGE SCALE GENOMIC DNA]</scope>
</reference>
<evidence type="ECO:0000313" key="2">
    <source>
        <dbReference type="Proteomes" id="UP001057402"/>
    </source>
</evidence>
<name>A0ACB9MF90_9MYRT</name>
<gene>
    <name evidence="1" type="ORF">MLD38_035098</name>
</gene>
<organism evidence="1 2">
    <name type="scientific">Melastoma candidum</name>
    <dbReference type="NCBI Taxonomy" id="119954"/>
    <lineage>
        <taxon>Eukaryota</taxon>
        <taxon>Viridiplantae</taxon>
        <taxon>Streptophyta</taxon>
        <taxon>Embryophyta</taxon>
        <taxon>Tracheophyta</taxon>
        <taxon>Spermatophyta</taxon>
        <taxon>Magnoliopsida</taxon>
        <taxon>eudicotyledons</taxon>
        <taxon>Gunneridae</taxon>
        <taxon>Pentapetalae</taxon>
        <taxon>rosids</taxon>
        <taxon>malvids</taxon>
        <taxon>Myrtales</taxon>
        <taxon>Melastomataceae</taxon>
        <taxon>Melastomatoideae</taxon>
        <taxon>Melastomateae</taxon>
        <taxon>Melastoma</taxon>
    </lineage>
</organism>
<dbReference type="EMBL" id="CM042889">
    <property type="protein sequence ID" value="KAI4321751.1"/>
    <property type="molecule type" value="Genomic_DNA"/>
</dbReference>
<comment type="caution">
    <text evidence="1">The sequence shown here is derived from an EMBL/GenBank/DDBJ whole genome shotgun (WGS) entry which is preliminary data.</text>
</comment>
<keyword evidence="2" id="KW-1185">Reference proteome</keyword>